<comment type="caution">
    <text evidence="2">The sequence shown here is derived from an EMBL/GenBank/DDBJ whole genome shotgun (WGS) entry which is preliminary data.</text>
</comment>
<dbReference type="EMBL" id="BARS01028823">
    <property type="protein sequence ID" value="GAF99615.1"/>
    <property type="molecule type" value="Genomic_DNA"/>
</dbReference>
<dbReference type="AlphaFoldDB" id="X0VGF2"/>
<accession>X0VGF2</accession>
<name>X0VGF2_9ZZZZ</name>
<keyword evidence="1" id="KW-0812">Transmembrane</keyword>
<feature type="non-terminal residue" evidence="2">
    <location>
        <position position="1"/>
    </location>
</feature>
<feature type="transmembrane region" description="Helical" evidence="1">
    <location>
        <begin position="5"/>
        <end position="24"/>
    </location>
</feature>
<proteinExistence type="predicted"/>
<evidence type="ECO:0000313" key="2">
    <source>
        <dbReference type="EMBL" id="GAF99615.1"/>
    </source>
</evidence>
<keyword evidence="1" id="KW-1133">Transmembrane helix</keyword>
<gene>
    <name evidence="2" type="ORF">S01H1_45140</name>
</gene>
<reference evidence="2" key="1">
    <citation type="journal article" date="2014" name="Front. Microbiol.">
        <title>High frequency of phylogenetically diverse reductive dehalogenase-homologous genes in deep subseafloor sedimentary metagenomes.</title>
        <authorList>
            <person name="Kawai M."/>
            <person name="Futagami T."/>
            <person name="Toyoda A."/>
            <person name="Takaki Y."/>
            <person name="Nishi S."/>
            <person name="Hori S."/>
            <person name="Arai W."/>
            <person name="Tsubouchi T."/>
            <person name="Morono Y."/>
            <person name="Uchiyama I."/>
            <person name="Ito T."/>
            <person name="Fujiyama A."/>
            <person name="Inagaki F."/>
            <person name="Takami H."/>
        </authorList>
    </citation>
    <scope>NUCLEOTIDE SEQUENCE</scope>
    <source>
        <strain evidence="2">Expedition CK06-06</strain>
    </source>
</reference>
<evidence type="ECO:0000256" key="1">
    <source>
        <dbReference type="SAM" id="Phobius"/>
    </source>
</evidence>
<organism evidence="2">
    <name type="scientific">marine sediment metagenome</name>
    <dbReference type="NCBI Taxonomy" id="412755"/>
    <lineage>
        <taxon>unclassified sequences</taxon>
        <taxon>metagenomes</taxon>
        <taxon>ecological metagenomes</taxon>
    </lineage>
</organism>
<protein>
    <submittedName>
        <fullName evidence="2">Uncharacterized protein</fullName>
    </submittedName>
</protein>
<sequence>KFRRLLVAGSDAVFFAFDWAIYFAQSSVNLKA</sequence>
<keyword evidence="1" id="KW-0472">Membrane</keyword>